<gene>
    <name evidence="4" type="ORF">caldi_26580</name>
</gene>
<dbReference type="RefSeq" id="WP_264842204.1">
    <property type="nucleotide sequence ID" value="NZ_AP025628.1"/>
</dbReference>
<evidence type="ECO:0000313" key="4">
    <source>
        <dbReference type="EMBL" id="BDG61568.1"/>
    </source>
</evidence>
<sequence>MGTRAAGNTRLTRVWEILQAVAQRLGDPAVSDAVARAGRKLTGKEFNLVVLGQFKRGKSTLVNALVGEPLLPTAVVPLTSAVTILRSGPKPEMTVHFLDGRQVPAPVQDLPLYVTERENPRNVRGVGAVEIRHPSPLLAEGVRLVDTPGVGSVYEHNTRTTLQFLPDADAAIFVLSVEPPLTAAEREFLDEARQYAGKFLFVLNKIDALSPAETAESLAFTRSVLEEATRQDSVRLFALSARQALEARMAGDADGLERSGLLDLEREIRRLVVADRETVLGESARLALERALLSLTTALTLEQQALRVSAEEIRQRRDRLERYLASARSEAEDLEPLMRSGLARIVQEADGRLRLFRQSLEPDLHERALRRLNATTGGAAELVRDLEKFLAENIPAAFDRWIAEENRRLEAAVRAMARRLSERAAAVVEGFIELAGTLFAVELPPPQPDPNLVDDVRLTYRIGEDEGFLMPRSDRLVALLPRPLALRVLTSGLRRRIAEQVDLNAGRVRENLVERLDQTARQVRSGLDAYLEAAALGIREALTRAERLQEERGPALERRRQEVADDLASLAEARRLLEEGGRAPVERTG</sequence>
<dbReference type="GO" id="GO:0005525">
    <property type="term" value="F:GTP binding"/>
    <property type="evidence" value="ECO:0007669"/>
    <property type="project" value="UniProtKB-KW"/>
</dbReference>
<keyword evidence="1" id="KW-0547">Nucleotide-binding</keyword>
<evidence type="ECO:0000313" key="5">
    <source>
        <dbReference type="Proteomes" id="UP001163687"/>
    </source>
</evidence>
<name>A0AA35CNC4_9FIRM</name>
<reference evidence="4" key="1">
    <citation type="submission" date="2022-03" db="EMBL/GenBank/DDBJ databases">
        <title>Complete genome sequence of Caldinitratiruptor microaerophilus.</title>
        <authorList>
            <person name="Mukaiyama R."/>
            <person name="Nishiyama T."/>
            <person name="Ueda K."/>
        </authorList>
    </citation>
    <scope>NUCLEOTIDE SEQUENCE</scope>
    <source>
        <strain evidence="4">JCM 16183</strain>
    </source>
</reference>
<dbReference type="InterPro" id="IPR045063">
    <property type="entry name" value="Dynamin_N"/>
</dbReference>
<dbReference type="Proteomes" id="UP001163687">
    <property type="component" value="Chromosome"/>
</dbReference>
<dbReference type="EMBL" id="AP025628">
    <property type="protein sequence ID" value="BDG61568.1"/>
    <property type="molecule type" value="Genomic_DNA"/>
</dbReference>
<dbReference type="InterPro" id="IPR051943">
    <property type="entry name" value="TRAFAC_Dynamin-like_GTPase"/>
</dbReference>
<dbReference type="AlphaFoldDB" id="A0AA35CNC4"/>
<evidence type="ECO:0000256" key="2">
    <source>
        <dbReference type="ARBA" id="ARBA00023134"/>
    </source>
</evidence>
<dbReference type="KEGG" id="cmic:caldi_26580"/>
<feature type="domain" description="Dynamin N-terminal" evidence="3">
    <location>
        <begin position="48"/>
        <end position="205"/>
    </location>
</feature>
<keyword evidence="5" id="KW-1185">Reference proteome</keyword>
<protein>
    <recommendedName>
        <fullName evidence="3">Dynamin N-terminal domain-containing protein</fullName>
    </recommendedName>
</protein>
<keyword evidence="2" id="KW-0342">GTP-binding</keyword>
<dbReference type="InterPro" id="IPR027417">
    <property type="entry name" value="P-loop_NTPase"/>
</dbReference>
<dbReference type="PANTHER" id="PTHR43681:SF1">
    <property type="entry name" value="SARCALUMENIN"/>
    <property type="match status" value="1"/>
</dbReference>
<dbReference type="CDD" id="cd09912">
    <property type="entry name" value="DLP_2"/>
    <property type="match status" value="1"/>
</dbReference>
<dbReference type="InterPro" id="IPR005225">
    <property type="entry name" value="Small_GTP-bd"/>
</dbReference>
<dbReference type="SUPFAM" id="SSF52540">
    <property type="entry name" value="P-loop containing nucleoside triphosphate hydrolases"/>
    <property type="match status" value="1"/>
</dbReference>
<organism evidence="4 5">
    <name type="scientific">Caldinitratiruptor microaerophilus</name>
    <dbReference type="NCBI Taxonomy" id="671077"/>
    <lineage>
        <taxon>Bacteria</taxon>
        <taxon>Bacillati</taxon>
        <taxon>Bacillota</taxon>
        <taxon>Clostridia</taxon>
        <taxon>Eubacteriales</taxon>
        <taxon>Symbiobacteriaceae</taxon>
        <taxon>Caldinitratiruptor</taxon>
    </lineage>
</organism>
<dbReference type="PANTHER" id="PTHR43681">
    <property type="entry name" value="TRANSMEMBRANE GTPASE FZO"/>
    <property type="match status" value="1"/>
</dbReference>
<accession>A0AA35CNC4</accession>
<dbReference type="Gene3D" id="3.40.50.300">
    <property type="entry name" value="P-loop containing nucleotide triphosphate hydrolases"/>
    <property type="match status" value="1"/>
</dbReference>
<proteinExistence type="predicted"/>
<dbReference type="NCBIfam" id="TIGR00231">
    <property type="entry name" value="small_GTP"/>
    <property type="match status" value="1"/>
</dbReference>
<evidence type="ECO:0000259" key="3">
    <source>
        <dbReference type="Pfam" id="PF00350"/>
    </source>
</evidence>
<dbReference type="Pfam" id="PF00350">
    <property type="entry name" value="Dynamin_N"/>
    <property type="match status" value="1"/>
</dbReference>
<evidence type="ECO:0000256" key="1">
    <source>
        <dbReference type="ARBA" id="ARBA00022741"/>
    </source>
</evidence>